<evidence type="ECO:0008006" key="3">
    <source>
        <dbReference type="Google" id="ProtNLM"/>
    </source>
</evidence>
<evidence type="ECO:0000313" key="1">
    <source>
        <dbReference type="EMBL" id="OGY10870.1"/>
    </source>
</evidence>
<dbReference type="STRING" id="1797517.A3F61_00500"/>
<name>A0A1G1V622_9BACT</name>
<dbReference type="InterPro" id="IPR018743">
    <property type="entry name" value="DUF2292"/>
</dbReference>
<dbReference type="AlphaFoldDB" id="A0A1G1V622"/>
<gene>
    <name evidence="1" type="ORF">A3F61_00500</name>
</gene>
<reference evidence="1 2" key="1">
    <citation type="journal article" date="2016" name="Nat. Commun.">
        <title>Thousands of microbial genomes shed light on interconnected biogeochemical processes in an aquifer system.</title>
        <authorList>
            <person name="Anantharaman K."/>
            <person name="Brown C.T."/>
            <person name="Hug L.A."/>
            <person name="Sharon I."/>
            <person name="Castelle C.J."/>
            <person name="Probst A.J."/>
            <person name="Thomas B.C."/>
            <person name="Singh A."/>
            <person name="Wilkins M.J."/>
            <person name="Karaoz U."/>
            <person name="Brodie E.L."/>
            <person name="Williams K.H."/>
            <person name="Hubbard S.S."/>
            <person name="Banfield J.F."/>
        </authorList>
    </citation>
    <scope>NUCLEOTIDE SEQUENCE [LARGE SCALE GENOMIC DNA]</scope>
</reference>
<dbReference type="Proteomes" id="UP000178272">
    <property type="component" value="Unassembled WGS sequence"/>
</dbReference>
<accession>A0A1G1V622</accession>
<sequence>MKKNTSTELINEINTALKGLMWGSVEIYVQNNTVTQITVKNIKKTSVSTKDESGELENRKNGNKVLTNKKQKYINIYSKLD</sequence>
<organism evidence="1 2">
    <name type="scientific">Candidatus Blackburnbacteria bacterium RIFCSPHIGHO2_12_FULL_41_13b</name>
    <dbReference type="NCBI Taxonomy" id="1797517"/>
    <lineage>
        <taxon>Bacteria</taxon>
        <taxon>Candidatus Blackburniibacteriota</taxon>
    </lineage>
</organism>
<dbReference type="EMBL" id="MHCA01000048">
    <property type="protein sequence ID" value="OGY10870.1"/>
    <property type="molecule type" value="Genomic_DNA"/>
</dbReference>
<evidence type="ECO:0000313" key="2">
    <source>
        <dbReference type="Proteomes" id="UP000178272"/>
    </source>
</evidence>
<proteinExistence type="predicted"/>
<protein>
    <recommendedName>
        <fullName evidence="3">DUF2292 domain-containing protein</fullName>
    </recommendedName>
</protein>
<dbReference type="Pfam" id="PF10055">
    <property type="entry name" value="DUF2292"/>
    <property type="match status" value="1"/>
</dbReference>
<comment type="caution">
    <text evidence="1">The sequence shown here is derived from an EMBL/GenBank/DDBJ whole genome shotgun (WGS) entry which is preliminary data.</text>
</comment>